<dbReference type="Proteomes" id="UP000886721">
    <property type="component" value="Unassembled WGS sequence"/>
</dbReference>
<dbReference type="EMBL" id="DXEM01000027">
    <property type="protein sequence ID" value="HIX67970.1"/>
    <property type="molecule type" value="Genomic_DNA"/>
</dbReference>
<sequence>MKKLWIMILTVGMIFLLAGCVNSDKENARKTAEDYFAAVQKGKWEEAEALCISDVKSDFQFKEYKTGFQEEFQQMGLNKELMKKADGFIDDCMKESIESYKAGKEEEKEDSENTYLIPVSLQYKEISELDFTAGEIAAKDKLNRYIEENGDALQKIYAQKGQKALQTKILEDTLDFVLDEYRQLVKDQKAEEREAKVFVTKKEDEWLISKIIME</sequence>
<accession>A0A9D1WXR6</accession>
<proteinExistence type="predicted"/>
<reference evidence="1" key="2">
    <citation type="submission" date="2021-04" db="EMBL/GenBank/DDBJ databases">
        <authorList>
            <person name="Gilroy R."/>
        </authorList>
    </citation>
    <scope>NUCLEOTIDE SEQUENCE</scope>
    <source>
        <strain evidence="1">CHK191-13928</strain>
    </source>
</reference>
<organism evidence="1 2">
    <name type="scientific">Candidatus Anaerostipes excrementavium</name>
    <dbReference type="NCBI Taxonomy" id="2838463"/>
    <lineage>
        <taxon>Bacteria</taxon>
        <taxon>Bacillati</taxon>
        <taxon>Bacillota</taxon>
        <taxon>Clostridia</taxon>
        <taxon>Lachnospirales</taxon>
        <taxon>Lachnospiraceae</taxon>
        <taxon>Anaerostipes</taxon>
    </lineage>
</organism>
<protein>
    <submittedName>
        <fullName evidence="1">Uncharacterized protein</fullName>
    </submittedName>
</protein>
<reference evidence="1" key="1">
    <citation type="journal article" date="2021" name="PeerJ">
        <title>Extensive microbial diversity within the chicken gut microbiome revealed by metagenomics and culture.</title>
        <authorList>
            <person name="Gilroy R."/>
            <person name="Ravi A."/>
            <person name="Getino M."/>
            <person name="Pursley I."/>
            <person name="Horton D.L."/>
            <person name="Alikhan N.F."/>
            <person name="Baker D."/>
            <person name="Gharbi K."/>
            <person name="Hall N."/>
            <person name="Watson M."/>
            <person name="Adriaenssens E.M."/>
            <person name="Foster-Nyarko E."/>
            <person name="Jarju S."/>
            <person name="Secka A."/>
            <person name="Antonio M."/>
            <person name="Oren A."/>
            <person name="Chaudhuri R.R."/>
            <person name="La Ragione R."/>
            <person name="Hildebrand F."/>
            <person name="Pallen M.J."/>
        </authorList>
    </citation>
    <scope>NUCLEOTIDE SEQUENCE</scope>
    <source>
        <strain evidence="1">CHK191-13928</strain>
    </source>
</reference>
<gene>
    <name evidence="1" type="ORF">H9735_07645</name>
</gene>
<dbReference type="AlphaFoldDB" id="A0A9D1WXR6"/>
<comment type="caution">
    <text evidence="1">The sequence shown here is derived from an EMBL/GenBank/DDBJ whole genome shotgun (WGS) entry which is preliminary data.</text>
</comment>
<evidence type="ECO:0000313" key="2">
    <source>
        <dbReference type="Proteomes" id="UP000886721"/>
    </source>
</evidence>
<dbReference type="PROSITE" id="PS51257">
    <property type="entry name" value="PROKAR_LIPOPROTEIN"/>
    <property type="match status" value="1"/>
</dbReference>
<evidence type="ECO:0000313" key="1">
    <source>
        <dbReference type="EMBL" id="HIX67970.1"/>
    </source>
</evidence>
<name>A0A9D1WXR6_9FIRM</name>